<accession>A0ACC5RFK8</accession>
<dbReference type="EMBL" id="JAENHL010000008">
    <property type="protein sequence ID" value="MBK1871382.1"/>
    <property type="molecule type" value="Genomic_DNA"/>
</dbReference>
<evidence type="ECO:0000313" key="1">
    <source>
        <dbReference type="EMBL" id="MBK1871382.1"/>
    </source>
</evidence>
<sequence>MDMDSDPTVSHLRRLWLYLYCLAVAIFLLAPILVVIPMSFSPSEFLEFPPSSLSLRWYQSLFNSAEWTGAAIISLKAAVLTVLVATPLGIAAAYGLQYSEMGIAKLVRSLLIIPLIVPVIIVAIGVFYLFARLNLVNTLTGLVLAHSVLALPFVIVVVSAGLQRFDINQELVARSLGASRLKAFRTVTLPQIRPSVMSAALFAFITSFDEVVVALFVSRGPSSTLTRKMFTSLRDQVSPAIAAISTILILITFLLALAALASARGDKAQKS</sequence>
<gene>
    <name evidence="1" type="ORF">JHL16_33755</name>
</gene>
<reference evidence="1" key="1">
    <citation type="submission" date="2021-01" db="EMBL/GenBank/DDBJ databases">
        <authorList>
            <person name="Sun Q."/>
        </authorList>
    </citation>
    <scope>NUCLEOTIDE SEQUENCE</scope>
    <source>
        <strain evidence="1">YIM B02566</strain>
    </source>
</reference>
<name>A0ACC5RFK8_9HYPH</name>
<proteinExistence type="predicted"/>
<comment type="caution">
    <text evidence="1">The sequence shown here is derived from an EMBL/GenBank/DDBJ whole genome shotgun (WGS) entry which is preliminary data.</text>
</comment>
<protein>
    <submittedName>
        <fullName evidence="1">ABC transporter permease</fullName>
    </submittedName>
</protein>
<organism evidence="1 2">
    <name type="scientific">Taklimakanibacter albus</name>
    <dbReference type="NCBI Taxonomy" id="2800327"/>
    <lineage>
        <taxon>Bacteria</taxon>
        <taxon>Pseudomonadati</taxon>
        <taxon>Pseudomonadota</taxon>
        <taxon>Alphaproteobacteria</taxon>
        <taxon>Hyphomicrobiales</taxon>
        <taxon>Aestuariivirgaceae</taxon>
        <taxon>Taklimakanibacter</taxon>
    </lineage>
</organism>
<dbReference type="Proteomes" id="UP000616151">
    <property type="component" value="Unassembled WGS sequence"/>
</dbReference>
<keyword evidence="2" id="KW-1185">Reference proteome</keyword>
<evidence type="ECO:0000313" key="2">
    <source>
        <dbReference type="Proteomes" id="UP000616151"/>
    </source>
</evidence>